<evidence type="ECO:0000313" key="1">
    <source>
        <dbReference type="EMBL" id="VDP73637.1"/>
    </source>
</evidence>
<reference evidence="1 2" key="1">
    <citation type="submission" date="2018-11" db="EMBL/GenBank/DDBJ databases">
        <authorList>
            <consortium name="Pathogen Informatics"/>
        </authorList>
    </citation>
    <scope>NUCLEOTIDE SEQUENCE [LARGE SCALE GENOMIC DNA]</scope>
    <source>
        <strain>Denwood</strain>
        <strain evidence="2">Zambia</strain>
    </source>
</reference>
<sequence>MTVQKVNLGLVEHLEYVYLLILYVTENQIVQMNMMKILKCARQS</sequence>
<protein>
    <submittedName>
        <fullName evidence="1">Uncharacterized protein</fullName>
    </submittedName>
</protein>
<keyword evidence="2" id="KW-1185">Reference proteome</keyword>
<name>A0A183PSB8_9TREM</name>
<dbReference type="Proteomes" id="UP000269396">
    <property type="component" value="Unassembled WGS sequence"/>
</dbReference>
<accession>A0A183PSB8</accession>
<dbReference type="EMBL" id="UZAL01038422">
    <property type="protein sequence ID" value="VDP73637.1"/>
    <property type="molecule type" value="Genomic_DNA"/>
</dbReference>
<proteinExistence type="predicted"/>
<evidence type="ECO:0000313" key="2">
    <source>
        <dbReference type="Proteomes" id="UP000269396"/>
    </source>
</evidence>
<organism evidence="1 2">
    <name type="scientific">Schistosoma mattheei</name>
    <dbReference type="NCBI Taxonomy" id="31246"/>
    <lineage>
        <taxon>Eukaryota</taxon>
        <taxon>Metazoa</taxon>
        <taxon>Spiralia</taxon>
        <taxon>Lophotrochozoa</taxon>
        <taxon>Platyhelminthes</taxon>
        <taxon>Trematoda</taxon>
        <taxon>Digenea</taxon>
        <taxon>Strigeidida</taxon>
        <taxon>Schistosomatoidea</taxon>
        <taxon>Schistosomatidae</taxon>
        <taxon>Schistosoma</taxon>
    </lineage>
</organism>
<dbReference type="AlphaFoldDB" id="A0A183PSB8"/>
<gene>
    <name evidence="1" type="ORF">SMTD_LOCUS17254</name>
</gene>